<organism evidence="1 2">
    <name type="scientific">Mesoflavibacter zeaxanthinifaciens subsp. sabulilitoris</name>
    <dbReference type="NCBI Taxonomy" id="1520893"/>
    <lineage>
        <taxon>Bacteria</taxon>
        <taxon>Pseudomonadati</taxon>
        <taxon>Bacteroidota</taxon>
        <taxon>Flavobacteriia</taxon>
        <taxon>Flavobacteriales</taxon>
        <taxon>Flavobacteriaceae</taxon>
        <taxon>Mesoflavibacter</taxon>
    </lineage>
</organism>
<keyword evidence="2" id="KW-1185">Reference proteome</keyword>
<gene>
    <name evidence="1" type="ORF">C7H61_06450</name>
</gene>
<accession>A0A2T1NH83</accession>
<evidence type="ECO:0000313" key="1">
    <source>
        <dbReference type="EMBL" id="PSG92213.1"/>
    </source>
</evidence>
<dbReference type="AlphaFoldDB" id="A0A2T1NH83"/>
<reference evidence="1 2" key="1">
    <citation type="submission" date="2018-03" db="EMBL/GenBank/DDBJ databases">
        <title>Mesoflavibacter sp. HG37 and Mesoflavibacter sp. HG96 sp.nov., two marine bacteria isolated from seawater of Western Pacific Ocean.</title>
        <authorList>
            <person name="Cheng H."/>
            <person name="Wu Y.-H."/>
            <person name="Guo L.-L."/>
            <person name="Xu X.-W."/>
        </authorList>
    </citation>
    <scope>NUCLEOTIDE SEQUENCE [LARGE SCALE GENOMIC DNA]</scope>
    <source>
        <strain evidence="1 2">KCTC 42117</strain>
    </source>
</reference>
<name>A0A2T1NH83_9FLAO</name>
<evidence type="ECO:0000313" key="2">
    <source>
        <dbReference type="Proteomes" id="UP000238430"/>
    </source>
</evidence>
<dbReference type="Proteomes" id="UP000238430">
    <property type="component" value="Unassembled WGS sequence"/>
</dbReference>
<protein>
    <submittedName>
        <fullName evidence="1">Uncharacterized protein</fullName>
    </submittedName>
</protein>
<dbReference type="RefSeq" id="WP_106678222.1">
    <property type="nucleotide sequence ID" value="NZ_JACHWV010000001.1"/>
</dbReference>
<dbReference type="EMBL" id="PXOT01000020">
    <property type="protein sequence ID" value="PSG92213.1"/>
    <property type="molecule type" value="Genomic_DNA"/>
</dbReference>
<proteinExistence type="predicted"/>
<dbReference type="OrthoDB" id="1430532at2"/>
<comment type="caution">
    <text evidence="1">The sequence shown here is derived from an EMBL/GenBank/DDBJ whole genome shotgun (WGS) entry which is preliminary data.</text>
</comment>
<sequence length="171" mass="19691">MILKGLKEKSNKNYIDKCVKNRVMVSNSNIIKTVGFIVDDSEFLDLDWINKLSEVLKVKKENFEILALTNPKSKTESVYLNTFSRKDLGWKGNVKTETLKSFLNKKNDLLISYYTLDKLPLVFTTALSEAKFKVGLIEETNVNDLVIKTDINDTSTFENELVKYLRILNKL</sequence>
<dbReference type="Pfam" id="PF21857">
    <property type="entry name" value="DUF6913"/>
    <property type="match status" value="1"/>
</dbReference>
<dbReference type="InterPro" id="IPR054207">
    <property type="entry name" value="DUF6913"/>
</dbReference>